<dbReference type="AlphaFoldDB" id="A0AB74TQ08"/>
<dbReference type="InterPro" id="IPR003593">
    <property type="entry name" value="AAA+_ATPase"/>
</dbReference>
<name>A0AB74TQ08_9LACT</name>
<dbReference type="SMART" id="SM00382">
    <property type="entry name" value="AAA"/>
    <property type="match status" value="1"/>
</dbReference>
<accession>A0AB74TQ08</accession>
<dbReference type="InterPro" id="IPR027417">
    <property type="entry name" value="P-loop_NTPase"/>
</dbReference>
<dbReference type="SUPFAM" id="SSF52540">
    <property type="entry name" value="P-loop containing nucleoside triphosphate hydrolases"/>
    <property type="match status" value="1"/>
</dbReference>
<protein>
    <submittedName>
        <fullName evidence="2">DnaA/Hda family protein</fullName>
    </submittedName>
</protein>
<evidence type="ECO:0000259" key="1">
    <source>
        <dbReference type="SMART" id="SM00382"/>
    </source>
</evidence>
<dbReference type="PANTHER" id="PTHR30050">
    <property type="entry name" value="CHROMOSOMAL REPLICATION INITIATOR PROTEIN DNAA"/>
    <property type="match status" value="1"/>
</dbReference>
<organism evidence="2">
    <name type="scientific">Dolosigranulum savutiense</name>
    <dbReference type="NCBI Taxonomy" id="3110288"/>
    <lineage>
        <taxon>Bacteria</taxon>
        <taxon>Bacillati</taxon>
        <taxon>Bacillota</taxon>
        <taxon>Bacilli</taxon>
        <taxon>Lactobacillales</taxon>
        <taxon>Carnobacteriaceae</taxon>
        <taxon>Dolosigranulum</taxon>
    </lineage>
</organism>
<proteinExistence type="predicted"/>
<dbReference type="PANTHER" id="PTHR30050:SF4">
    <property type="entry name" value="ATP-BINDING PROTEIN RV3427C IN INSERTION SEQUENCE-RELATED"/>
    <property type="match status" value="1"/>
</dbReference>
<dbReference type="InterPro" id="IPR013317">
    <property type="entry name" value="DnaA_dom"/>
</dbReference>
<evidence type="ECO:0000313" key="2">
    <source>
        <dbReference type="EMBL" id="XBC48481.1"/>
    </source>
</evidence>
<dbReference type="EMBL" id="CP142434">
    <property type="protein sequence ID" value="XBC48481.1"/>
    <property type="molecule type" value="Genomic_DNA"/>
</dbReference>
<sequence>MKGSPYPPFCPGCAEESTRDKEEKVIKERTEQSLAYRNDYLRHSIYATTDTKKCTFENYKVVDDETKRNKAAALKITRHIYKGNAINVLMHGVNGTGKTHLSMSILNKLREHSKDIKCLFISMDEALRHLKWGYDSHSTNVLSEMDLRKRCAEADVLVIDDLGAELGRLKKDVQASDWSYKVLNGIVSTRSNKSTIYTSNLNMKEIAQAFDGRIASRMMENQVTLNFEQTTDKRINGIQEGTE</sequence>
<dbReference type="RefSeq" id="WP_347298467.1">
    <property type="nucleotide sequence ID" value="NZ_CP142434.1"/>
</dbReference>
<dbReference type="Pfam" id="PF00308">
    <property type="entry name" value="Bac_DnaA"/>
    <property type="match status" value="1"/>
</dbReference>
<dbReference type="CDD" id="cd00009">
    <property type="entry name" value="AAA"/>
    <property type="match status" value="1"/>
</dbReference>
<gene>
    <name evidence="2" type="ORF">VUQ09_03560</name>
</gene>
<dbReference type="GO" id="GO:0006260">
    <property type="term" value="P:DNA replication"/>
    <property type="evidence" value="ECO:0007669"/>
    <property type="project" value="TreeGrafter"/>
</dbReference>
<reference evidence="2" key="1">
    <citation type="submission" date="2023-12" db="EMBL/GenBank/DDBJ databases">
        <title>Dolosigranulum savutii sp. nov. isolated from human upper respiratory samples collected in Botswana.</title>
        <authorList>
            <person name="Kelly M.S."/>
        </authorList>
    </citation>
    <scope>NUCLEOTIDE SEQUENCE</scope>
    <source>
        <strain evidence="2">MSK312</strain>
    </source>
</reference>
<dbReference type="Gene3D" id="3.40.50.300">
    <property type="entry name" value="P-loop containing nucleotide triphosphate hydrolases"/>
    <property type="match status" value="1"/>
</dbReference>
<feature type="domain" description="AAA+ ATPase" evidence="1">
    <location>
        <begin position="84"/>
        <end position="225"/>
    </location>
</feature>